<keyword evidence="8" id="KW-0325">Glycoprotein</keyword>
<keyword evidence="12" id="KW-1185">Reference proteome</keyword>
<dbReference type="CDD" id="cd00069">
    <property type="entry name" value="GHB_like"/>
    <property type="match status" value="1"/>
</dbReference>
<dbReference type="OMA" id="CAGQCYH"/>
<keyword evidence="5" id="KW-0964">Secreted</keyword>
<comment type="similarity">
    <text evidence="3 9">Belongs to the glycoprotein hormones subunit beta family.</text>
</comment>
<dbReference type="GO" id="GO:0030728">
    <property type="term" value="P:ovulation"/>
    <property type="evidence" value="ECO:0007669"/>
    <property type="project" value="TreeGrafter"/>
</dbReference>
<evidence type="ECO:0000313" key="11">
    <source>
        <dbReference type="EMBL" id="AWP01220.1"/>
    </source>
</evidence>
<dbReference type="GO" id="GO:0005737">
    <property type="term" value="C:cytoplasm"/>
    <property type="evidence" value="ECO:0007669"/>
    <property type="project" value="TreeGrafter"/>
</dbReference>
<dbReference type="EMBL" id="CP026247">
    <property type="protein sequence ID" value="AWP01220.1"/>
    <property type="molecule type" value="Genomic_DNA"/>
</dbReference>
<dbReference type="InterPro" id="IPR006208">
    <property type="entry name" value="Glyco_hormone_CN"/>
</dbReference>
<dbReference type="GO" id="GO:0007186">
    <property type="term" value="P:G protein-coupled receptor signaling pathway"/>
    <property type="evidence" value="ECO:0007669"/>
    <property type="project" value="TreeGrafter"/>
</dbReference>
<dbReference type="SUPFAM" id="SSF57501">
    <property type="entry name" value="Cystine-knot cytokines"/>
    <property type="match status" value="1"/>
</dbReference>
<evidence type="ECO:0000256" key="4">
    <source>
        <dbReference type="ARBA" id="ARBA00011870"/>
    </source>
</evidence>
<evidence type="ECO:0000256" key="8">
    <source>
        <dbReference type="ARBA" id="ARBA00023180"/>
    </source>
</evidence>
<evidence type="ECO:0000313" key="12">
    <source>
        <dbReference type="Proteomes" id="UP000246464"/>
    </source>
</evidence>
<accession>A0A2U9BBL2</accession>
<comment type="subunit">
    <text evidence="4">Heterodimer of an alpha and a beta chain.</text>
</comment>
<evidence type="ECO:0000256" key="9">
    <source>
        <dbReference type="RuleBase" id="RU004069"/>
    </source>
</evidence>
<dbReference type="Gene3D" id="2.10.90.10">
    <property type="entry name" value="Cystine-knot cytokines"/>
    <property type="match status" value="1"/>
</dbReference>
<dbReference type="GO" id="GO:0005615">
    <property type="term" value="C:extracellular space"/>
    <property type="evidence" value="ECO:0007669"/>
    <property type="project" value="TreeGrafter"/>
</dbReference>
<dbReference type="InterPro" id="IPR018245">
    <property type="entry name" value="Gonadotropin_bsu_CS"/>
</dbReference>
<dbReference type="InterPro" id="IPR001545">
    <property type="entry name" value="Gonadotropin_bsu"/>
</dbReference>
<feature type="domain" description="Glycoprotein hormone subunit beta" evidence="10">
    <location>
        <begin position="52"/>
        <end position="147"/>
    </location>
</feature>
<proteinExistence type="inferred from homology"/>
<dbReference type="InterPro" id="IPR029034">
    <property type="entry name" value="Cystine-knot_cytokine"/>
</dbReference>
<evidence type="ECO:0000256" key="1">
    <source>
        <dbReference type="ARBA" id="ARBA00003920"/>
    </source>
</evidence>
<organism evidence="11 12">
    <name type="scientific">Scophthalmus maximus</name>
    <name type="common">Turbot</name>
    <name type="synonym">Psetta maxima</name>
    <dbReference type="NCBI Taxonomy" id="52904"/>
    <lineage>
        <taxon>Eukaryota</taxon>
        <taxon>Metazoa</taxon>
        <taxon>Chordata</taxon>
        <taxon>Craniata</taxon>
        <taxon>Vertebrata</taxon>
        <taxon>Euteleostomi</taxon>
        <taxon>Actinopterygii</taxon>
        <taxon>Neopterygii</taxon>
        <taxon>Teleostei</taxon>
        <taxon>Neoteleostei</taxon>
        <taxon>Acanthomorphata</taxon>
        <taxon>Carangaria</taxon>
        <taxon>Pleuronectiformes</taxon>
        <taxon>Pleuronectoidei</taxon>
        <taxon>Scophthalmidae</taxon>
        <taxon>Scophthalmus</taxon>
    </lineage>
</organism>
<evidence type="ECO:0000256" key="6">
    <source>
        <dbReference type="ARBA" id="ARBA00022702"/>
    </source>
</evidence>
<dbReference type="STRING" id="52904.ENSSMAP00000015288"/>
<gene>
    <name evidence="11" type="ORF">SMAX5B_005648</name>
</gene>
<name>A0A2U9BBL2_SCOMX</name>
<comment type="function">
    <text evidence="1">Involved in gametogenesis and steroidogenesis.</text>
</comment>
<evidence type="ECO:0000256" key="2">
    <source>
        <dbReference type="ARBA" id="ARBA00004613"/>
    </source>
</evidence>
<keyword evidence="7" id="KW-1015">Disulfide bond</keyword>
<dbReference type="Pfam" id="PF00007">
    <property type="entry name" value="Cys_knot"/>
    <property type="match status" value="1"/>
</dbReference>
<dbReference type="SMART" id="SM00068">
    <property type="entry name" value="GHB"/>
    <property type="match status" value="1"/>
</dbReference>
<comment type="subcellular location">
    <subcellularLocation>
        <location evidence="2 9">Secreted</location>
    </subcellularLocation>
</comment>
<dbReference type="PANTHER" id="PTHR11515">
    <property type="entry name" value="GLYCOPROTEIN HORMONE BETA CHAIN"/>
    <property type="match status" value="1"/>
</dbReference>
<dbReference type="PANTHER" id="PTHR11515:SF11">
    <property type="entry name" value="LUTROPIN SUBUNIT BETA"/>
    <property type="match status" value="1"/>
</dbReference>
<dbReference type="GO" id="GO:0005179">
    <property type="term" value="F:hormone activity"/>
    <property type="evidence" value="ECO:0007669"/>
    <property type="project" value="UniProtKB-KW"/>
</dbReference>
<dbReference type="OrthoDB" id="8903627at2759"/>
<dbReference type="Proteomes" id="UP000246464">
    <property type="component" value="Chromosome 5"/>
</dbReference>
<dbReference type="AlphaFoldDB" id="A0A2U9BBL2"/>
<evidence type="ECO:0000256" key="7">
    <source>
        <dbReference type="ARBA" id="ARBA00023157"/>
    </source>
</evidence>
<evidence type="ECO:0000256" key="3">
    <source>
        <dbReference type="ARBA" id="ARBA00006552"/>
    </source>
</evidence>
<evidence type="ECO:0000256" key="5">
    <source>
        <dbReference type="ARBA" id="ARBA00022525"/>
    </source>
</evidence>
<sequence length="150" mass="16537">MLAEQREGTRLRFKAATELSRRRAFSTQQRMQLVVMAAVLAMAGTGQGCSLGCKLANITLRVESCGVTEVIETTECSGLCHNQDPNYIGNGDMDEQKICNGDWSYEAKHINGCPVAARYPVASNCRCTTCDEDSTYCGRTPRYMPSCFSR</sequence>
<keyword evidence="6 9" id="KW-0372">Hormone</keyword>
<evidence type="ECO:0000259" key="10">
    <source>
        <dbReference type="Pfam" id="PF00007"/>
    </source>
</evidence>
<dbReference type="PROSITE" id="PS00689">
    <property type="entry name" value="GLYCO_HORMONE_BETA_2"/>
    <property type="match status" value="1"/>
</dbReference>
<protein>
    <submittedName>
        <fullName evidence="11">Follicle-stimulating hormone beta subunit</fullName>
    </submittedName>
</protein>
<reference evidence="11 12" key="1">
    <citation type="submission" date="2017-12" db="EMBL/GenBank/DDBJ databases">
        <title>Integrating genomic resources of turbot (Scophthalmus maximus) in depth evaluation of genetic and physical mapping variation across individuals.</title>
        <authorList>
            <person name="Martinez P."/>
        </authorList>
    </citation>
    <scope>NUCLEOTIDE SEQUENCE [LARGE SCALE GENOMIC DNA]</scope>
</reference>